<feature type="domain" description="Thioredoxin" evidence="7">
    <location>
        <begin position="1"/>
        <end position="109"/>
    </location>
</feature>
<evidence type="ECO:0000256" key="3">
    <source>
        <dbReference type="ARBA" id="ARBA00023004"/>
    </source>
</evidence>
<dbReference type="AlphaFoldDB" id="A0A9P6U9R3"/>
<evidence type="ECO:0000256" key="1">
    <source>
        <dbReference type="ARBA" id="ARBA00009630"/>
    </source>
</evidence>
<comment type="similarity">
    <text evidence="1">Belongs to the glutaredoxin family. Monothiol subfamily.</text>
</comment>
<evidence type="ECO:0000259" key="7">
    <source>
        <dbReference type="PROSITE" id="PS51352"/>
    </source>
</evidence>
<dbReference type="SUPFAM" id="SSF52833">
    <property type="entry name" value="Thioredoxin-like"/>
    <property type="match status" value="3"/>
</dbReference>
<evidence type="ECO:0000256" key="6">
    <source>
        <dbReference type="SAM" id="MobiDB-lite"/>
    </source>
</evidence>
<feature type="region of interest" description="Disordered" evidence="6">
    <location>
        <begin position="111"/>
        <end position="144"/>
    </location>
</feature>
<organism evidence="8 9">
    <name type="scientific">Actinomortierella ambigua</name>
    <dbReference type="NCBI Taxonomy" id="1343610"/>
    <lineage>
        <taxon>Eukaryota</taxon>
        <taxon>Fungi</taxon>
        <taxon>Fungi incertae sedis</taxon>
        <taxon>Mucoromycota</taxon>
        <taxon>Mortierellomycotina</taxon>
        <taxon>Mortierellomycetes</taxon>
        <taxon>Mortierellales</taxon>
        <taxon>Mortierellaceae</taxon>
        <taxon>Actinomortierella</taxon>
    </lineage>
</organism>
<dbReference type="PANTHER" id="PTHR10293">
    <property type="entry name" value="GLUTAREDOXIN FAMILY MEMBER"/>
    <property type="match status" value="1"/>
</dbReference>
<dbReference type="GO" id="GO:0051537">
    <property type="term" value="F:2 iron, 2 sulfur cluster binding"/>
    <property type="evidence" value="ECO:0007669"/>
    <property type="project" value="TreeGrafter"/>
</dbReference>
<dbReference type="PROSITE" id="PS51354">
    <property type="entry name" value="GLUTAREDOXIN_2"/>
    <property type="match status" value="2"/>
</dbReference>
<reference evidence="8" key="1">
    <citation type="journal article" date="2020" name="Fungal Divers.">
        <title>Resolving the Mortierellaceae phylogeny through synthesis of multi-gene phylogenetics and phylogenomics.</title>
        <authorList>
            <person name="Vandepol N."/>
            <person name="Liber J."/>
            <person name="Desiro A."/>
            <person name="Na H."/>
            <person name="Kennedy M."/>
            <person name="Barry K."/>
            <person name="Grigoriev I.V."/>
            <person name="Miller A.N."/>
            <person name="O'Donnell K."/>
            <person name="Stajich J.E."/>
            <person name="Bonito G."/>
        </authorList>
    </citation>
    <scope>NUCLEOTIDE SEQUENCE</scope>
    <source>
        <strain evidence="8">BC1065</strain>
    </source>
</reference>
<keyword evidence="2" id="KW-0479">Metal-binding</keyword>
<dbReference type="PANTHER" id="PTHR10293:SF73">
    <property type="entry name" value="GLUTAREDOXIN-3"/>
    <property type="match status" value="1"/>
</dbReference>
<dbReference type="PROSITE" id="PS51352">
    <property type="entry name" value="THIOREDOXIN_2"/>
    <property type="match status" value="1"/>
</dbReference>
<evidence type="ECO:0000256" key="5">
    <source>
        <dbReference type="ARBA" id="ARBA00055846"/>
    </source>
</evidence>
<dbReference type="GO" id="GO:0015036">
    <property type="term" value="F:disulfide oxidoreductase activity"/>
    <property type="evidence" value="ECO:0007669"/>
    <property type="project" value="UniProtKB-ARBA"/>
</dbReference>
<dbReference type="InterPro" id="IPR002109">
    <property type="entry name" value="Glutaredoxin"/>
</dbReference>
<evidence type="ECO:0000256" key="2">
    <source>
        <dbReference type="ARBA" id="ARBA00022723"/>
    </source>
</evidence>
<dbReference type="Pfam" id="PF00462">
    <property type="entry name" value="Glutaredoxin"/>
    <property type="match status" value="2"/>
</dbReference>
<comment type="caution">
    <text evidence="8">The sequence shown here is derived from an EMBL/GenBank/DDBJ whole genome shotgun (WGS) entry which is preliminary data.</text>
</comment>
<evidence type="ECO:0000313" key="9">
    <source>
        <dbReference type="Proteomes" id="UP000807716"/>
    </source>
</evidence>
<dbReference type="CDD" id="cd03028">
    <property type="entry name" value="GRX_PICOT_like"/>
    <property type="match status" value="2"/>
</dbReference>
<keyword evidence="3" id="KW-0408">Iron</keyword>
<evidence type="ECO:0000313" key="8">
    <source>
        <dbReference type="EMBL" id="KAG0265586.1"/>
    </source>
</evidence>
<dbReference type="InterPro" id="IPR013766">
    <property type="entry name" value="Thioredoxin_domain"/>
</dbReference>
<sequence length="357" mass="38793">MANHTTLNTDEEFAQLLKSTTANAIALNFWATWAPPCIQMNDIFEELASKNPNLHFVKIEAEKFPDISEAYEIAAVPSFVIVKQDGKVAARVEGANPPELSSTIAQFSKSGSTTANGSASPSTPAAAAAGSATASPSSPSAAPALSAEEMNARLKELTNSAPVMIFIKGTPTAPRCQFSRQLLEILTAQNIRFSSFNILADDEVRQAMKGFSNWPTFPQVYVKGEFVGGLDVVKELVETGEFQAMVPAEKDLKTRMDELIHKAPLMIFIKGSPETPRCGFSKKLVALLADQSVTYDSFDILEDDDIRQGLKSHVEWPTYPMVFFKGELLGGLDILTEMIENGEFAQVVSEVKVPSHV</sequence>
<dbReference type="EMBL" id="JAAAJB010000113">
    <property type="protein sequence ID" value="KAG0265586.1"/>
    <property type="molecule type" value="Genomic_DNA"/>
</dbReference>
<dbReference type="InterPro" id="IPR033658">
    <property type="entry name" value="GRX_PICOT-like"/>
</dbReference>
<comment type="function">
    <text evidence="5">Monothiol glutaredoxin involved in the biogenesis of iron-sulfur clusters. Binds one iron-sulfur cluster per dimer. The iron-sulfur cluster is bound between subunits, and is complexed by a bound glutathione and a cysteine residue from each subunit.</text>
</comment>
<name>A0A9P6U9R3_9FUNG</name>
<dbReference type="FunFam" id="3.40.30.10:FF:000092">
    <property type="entry name" value="Monothiol glutaredoxin"/>
    <property type="match status" value="1"/>
</dbReference>
<dbReference type="Gene3D" id="3.40.30.10">
    <property type="entry name" value="Glutaredoxin"/>
    <property type="match status" value="3"/>
</dbReference>
<dbReference type="FunFam" id="3.40.30.10:FF:000012">
    <property type="entry name" value="Monothiol glutaredoxin"/>
    <property type="match status" value="2"/>
</dbReference>
<accession>A0A9P6U9R3</accession>
<dbReference type="GO" id="GO:0006879">
    <property type="term" value="P:intracellular iron ion homeostasis"/>
    <property type="evidence" value="ECO:0007669"/>
    <property type="project" value="TreeGrafter"/>
</dbReference>
<evidence type="ECO:0000256" key="4">
    <source>
        <dbReference type="ARBA" id="ARBA00023014"/>
    </source>
</evidence>
<dbReference type="InterPro" id="IPR004480">
    <property type="entry name" value="Monothiol_GRX-rel"/>
</dbReference>
<dbReference type="GO" id="GO:0005829">
    <property type="term" value="C:cytosol"/>
    <property type="evidence" value="ECO:0007669"/>
    <property type="project" value="TreeGrafter"/>
</dbReference>
<dbReference type="InterPro" id="IPR036249">
    <property type="entry name" value="Thioredoxin-like_sf"/>
</dbReference>
<proteinExistence type="inferred from homology"/>
<protein>
    <submittedName>
        <fullName evidence="8">Glutaredoxin 3</fullName>
    </submittedName>
</protein>
<dbReference type="OrthoDB" id="415696at2759"/>
<dbReference type="Proteomes" id="UP000807716">
    <property type="component" value="Unassembled WGS sequence"/>
</dbReference>
<gene>
    <name evidence="8" type="primary">GLRX3</name>
    <name evidence="8" type="ORF">DFQ27_000536</name>
</gene>
<dbReference type="Pfam" id="PF00085">
    <property type="entry name" value="Thioredoxin"/>
    <property type="match status" value="1"/>
</dbReference>
<keyword evidence="9" id="KW-1185">Reference proteome</keyword>
<keyword evidence="4" id="KW-0411">Iron-sulfur</keyword>
<dbReference type="CDD" id="cd02984">
    <property type="entry name" value="TRX_PICOT"/>
    <property type="match status" value="1"/>
</dbReference>
<dbReference type="GO" id="GO:0005634">
    <property type="term" value="C:nucleus"/>
    <property type="evidence" value="ECO:0007669"/>
    <property type="project" value="TreeGrafter"/>
</dbReference>
<dbReference type="GO" id="GO:0046872">
    <property type="term" value="F:metal ion binding"/>
    <property type="evidence" value="ECO:0007669"/>
    <property type="project" value="UniProtKB-KW"/>
</dbReference>